<dbReference type="SUPFAM" id="SSF53850">
    <property type="entry name" value="Periplasmic binding protein-like II"/>
    <property type="match status" value="1"/>
</dbReference>
<proteinExistence type="predicted"/>
<dbReference type="PANTHER" id="PTHR42779:SF1">
    <property type="entry name" value="PROTEIN YNJB"/>
    <property type="match status" value="1"/>
</dbReference>
<sequence length="391" mass="43337">MKNFKFLNVTLVIVLMTTILTGCGSKNVSKSTQPITLNIIDVSGSMQLVGDSIDQFKAANPDLIGDVVVKKSTALEVPSLLKAQILSEDMKTNLIFTGIDGLSTCIDRDVIENIMPAYGSRFPDLESNYSSGAKATYDLVKGYAITYVYSPSGPFFTYNPDTVQNIPKTPDELLAFAKANPGKFTYARPAGSGPGRIFLQGLPYILGDKDPKDPKTWDKTWAYLKELNQYIDYYPAKTGTTFTELKDGKRSIIASQLGWDMNQRIIGGIPQTYQGFVLNNTTLVADAQYMAIPKGLSDEQKNVVLKLMAWLMTPKMQAITYDSGYFYPGPSVKNVSLDMAPKESQDKIKPAIRQSYEDSINTLPNSTQLDTTKFMDALNMWDQLFGTKVKR</sequence>
<reference evidence="2" key="3">
    <citation type="submission" date="2020-05" db="EMBL/GenBank/DDBJ databases">
        <title>Genomic insights into acetone-butanol-ethanol (ABE) fermentation by sequencing solventogenic clostridia strains.</title>
        <authorList>
            <person name="Brown S."/>
        </authorList>
    </citation>
    <scope>NUCLEOTIDE SEQUENCE</scope>
    <source>
        <strain evidence="2">DJ126</strain>
    </source>
</reference>
<dbReference type="KEGG" id="cbei:LF65_04597"/>
<organism evidence="1 3">
    <name type="scientific">Clostridium beijerinckii</name>
    <name type="common">Clostridium MP</name>
    <dbReference type="NCBI Taxonomy" id="1520"/>
    <lineage>
        <taxon>Bacteria</taxon>
        <taxon>Bacillati</taxon>
        <taxon>Bacillota</taxon>
        <taxon>Clostridia</taxon>
        <taxon>Eubacteriales</taxon>
        <taxon>Clostridiaceae</taxon>
        <taxon>Clostridium</taxon>
    </lineage>
</organism>
<dbReference type="PANTHER" id="PTHR42779">
    <property type="entry name" value="PROTEIN YNJB"/>
    <property type="match status" value="1"/>
</dbReference>
<dbReference type="STRING" id="1520.LF65_04597"/>
<dbReference type="Gene3D" id="3.40.190.10">
    <property type="entry name" value="Periplasmic binding protein-like II"/>
    <property type="match status" value="1"/>
</dbReference>
<protein>
    <submittedName>
        <fullName evidence="1">ABC transporter substrate-binding protein</fullName>
    </submittedName>
    <submittedName>
        <fullName evidence="2">Spermidine/putrescine transport system substrate-binding protein</fullName>
    </submittedName>
</protein>
<evidence type="ECO:0000313" key="2">
    <source>
        <dbReference type="EMBL" id="NRV10066.1"/>
    </source>
</evidence>
<evidence type="ECO:0000313" key="1">
    <source>
        <dbReference type="EMBL" id="AJH01129.1"/>
    </source>
</evidence>
<name>A0A0B5QVY1_CLOBE</name>
<dbReference type="RefSeq" id="WP_041899203.1">
    <property type="nucleotide sequence ID" value="NZ_CP010086.2"/>
</dbReference>
<dbReference type="Pfam" id="PF13416">
    <property type="entry name" value="SBP_bac_8"/>
    <property type="match status" value="1"/>
</dbReference>
<dbReference type="OrthoDB" id="3239593at2"/>
<dbReference type="EMBL" id="JABSXK010000001">
    <property type="protein sequence ID" value="NRV10066.1"/>
    <property type="molecule type" value="Genomic_DNA"/>
</dbReference>
<dbReference type="PROSITE" id="PS51257">
    <property type="entry name" value="PROKAR_LIPOPROTEIN"/>
    <property type="match status" value="1"/>
</dbReference>
<evidence type="ECO:0000313" key="3">
    <source>
        <dbReference type="Proteomes" id="UP000031866"/>
    </source>
</evidence>
<reference evidence="3" key="1">
    <citation type="submission" date="2014-12" db="EMBL/GenBank/DDBJ databases">
        <title>Genome sequence of Clostridium beijerinckii strain 59B.</title>
        <authorList>
            <person name="Little G.T."/>
            <person name="Minton N.P."/>
        </authorList>
    </citation>
    <scope>NUCLEOTIDE SEQUENCE [LARGE SCALE GENOMIC DNA]</scope>
    <source>
        <strain evidence="3">59B</strain>
    </source>
</reference>
<dbReference type="Proteomes" id="UP000821656">
    <property type="component" value="Unassembled WGS sequence"/>
</dbReference>
<dbReference type="InterPro" id="IPR006059">
    <property type="entry name" value="SBP"/>
</dbReference>
<dbReference type="Proteomes" id="UP000031866">
    <property type="component" value="Chromosome"/>
</dbReference>
<gene>
    <name evidence="2" type="ORF">DFH45_003029</name>
    <name evidence="1" type="ORF">LF65_04597</name>
</gene>
<reference evidence="1" key="2">
    <citation type="submission" date="2016-02" db="EMBL/GenBank/DDBJ databases">
        <title>Genome sequence of Clostridium beijerinckii strain 59B.</title>
        <authorList>
            <person name="Little G.T."/>
            <person name="Minton N.P."/>
        </authorList>
    </citation>
    <scope>NUCLEOTIDE SEQUENCE</scope>
    <source>
        <strain evidence="1">NCIMB 14988</strain>
    </source>
</reference>
<dbReference type="EMBL" id="CP010086">
    <property type="protein sequence ID" value="AJH01129.1"/>
    <property type="molecule type" value="Genomic_DNA"/>
</dbReference>
<accession>A0A0B5QVY1</accession>
<dbReference type="AlphaFoldDB" id="A0A0B5QVY1"/>